<protein>
    <submittedName>
        <fullName evidence="1">Uncharacterized protein</fullName>
    </submittedName>
</protein>
<comment type="caution">
    <text evidence="1">The sequence shown here is derived from an EMBL/GenBank/DDBJ whole genome shotgun (WGS) entry which is preliminary data.</text>
</comment>
<evidence type="ECO:0000313" key="1">
    <source>
        <dbReference type="EMBL" id="KAK3225537.1"/>
    </source>
</evidence>
<proteinExistence type="predicted"/>
<gene>
    <name evidence="1" type="ORF">Dsin_005399</name>
</gene>
<accession>A0AAE0AXS1</accession>
<dbReference type="EMBL" id="JANJYJ010000002">
    <property type="protein sequence ID" value="KAK3225537.1"/>
    <property type="molecule type" value="Genomic_DNA"/>
</dbReference>
<dbReference type="AlphaFoldDB" id="A0AAE0AXS1"/>
<organism evidence="1 2">
    <name type="scientific">Dipteronia sinensis</name>
    <dbReference type="NCBI Taxonomy" id="43782"/>
    <lineage>
        <taxon>Eukaryota</taxon>
        <taxon>Viridiplantae</taxon>
        <taxon>Streptophyta</taxon>
        <taxon>Embryophyta</taxon>
        <taxon>Tracheophyta</taxon>
        <taxon>Spermatophyta</taxon>
        <taxon>Magnoliopsida</taxon>
        <taxon>eudicotyledons</taxon>
        <taxon>Gunneridae</taxon>
        <taxon>Pentapetalae</taxon>
        <taxon>rosids</taxon>
        <taxon>malvids</taxon>
        <taxon>Sapindales</taxon>
        <taxon>Sapindaceae</taxon>
        <taxon>Hippocastanoideae</taxon>
        <taxon>Acereae</taxon>
        <taxon>Dipteronia</taxon>
    </lineage>
</organism>
<reference evidence="1" key="1">
    <citation type="journal article" date="2023" name="Plant J.">
        <title>Genome sequences and population genomics provide insights into the demographic history, inbreeding, and mutation load of two 'living fossil' tree species of Dipteronia.</title>
        <authorList>
            <person name="Feng Y."/>
            <person name="Comes H.P."/>
            <person name="Chen J."/>
            <person name="Zhu S."/>
            <person name="Lu R."/>
            <person name="Zhang X."/>
            <person name="Li P."/>
            <person name="Qiu J."/>
            <person name="Olsen K.M."/>
            <person name="Qiu Y."/>
        </authorList>
    </citation>
    <scope>NUCLEOTIDE SEQUENCE</scope>
    <source>
        <strain evidence="1">NBL</strain>
    </source>
</reference>
<dbReference type="Proteomes" id="UP001281410">
    <property type="component" value="Unassembled WGS sequence"/>
</dbReference>
<name>A0AAE0AXS1_9ROSI</name>
<sequence length="107" mass="12045">MDHLSAPGPNGFSGRFYSHYWEIVGLYVVLAVQDFFRTGRVFRGLNSNFIVLIPKTPNALTVNQFRLIALGNFLFKVITKIIDDRLVSLGVVKLETVLMVLLNALMC</sequence>
<keyword evidence="2" id="KW-1185">Reference proteome</keyword>
<evidence type="ECO:0000313" key="2">
    <source>
        <dbReference type="Proteomes" id="UP001281410"/>
    </source>
</evidence>